<evidence type="ECO:0000256" key="14">
    <source>
        <dbReference type="ARBA" id="ARBA00022737"/>
    </source>
</evidence>
<keyword evidence="20" id="KW-0482">Metalloprotease</keyword>
<comment type="cofactor">
    <cofactor evidence="2">
        <name>Zn(2+)</name>
        <dbReference type="ChEBI" id="CHEBI:29105"/>
    </cofactor>
</comment>
<dbReference type="PANTHER" id="PTHR24351">
    <property type="entry name" value="RIBOSOMAL PROTEIN S6 KINASE"/>
    <property type="match status" value="1"/>
</dbReference>
<evidence type="ECO:0000256" key="3">
    <source>
        <dbReference type="ARBA" id="ARBA00004613"/>
    </source>
</evidence>
<dbReference type="SMART" id="SM00133">
    <property type="entry name" value="S_TK_X"/>
    <property type="match status" value="1"/>
</dbReference>
<evidence type="ECO:0000259" key="29">
    <source>
        <dbReference type="PROSITE" id="PS51285"/>
    </source>
</evidence>
<keyword evidence="17" id="KW-0378">Hydrolase</keyword>
<organism evidence="31 32">
    <name type="scientific">Rotaria magnacalcarata</name>
    <dbReference type="NCBI Taxonomy" id="392030"/>
    <lineage>
        <taxon>Eukaryota</taxon>
        <taxon>Metazoa</taxon>
        <taxon>Spiralia</taxon>
        <taxon>Gnathifera</taxon>
        <taxon>Rotifera</taxon>
        <taxon>Eurotatoria</taxon>
        <taxon>Bdelloidea</taxon>
        <taxon>Philodinida</taxon>
        <taxon>Philodinidae</taxon>
        <taxon>Rotaria</taxon>
    </lineage>
</organism>
<feature type="domain" description="Peptidase M14" evidence="30">
    <location>
        <begin position="1286"/>
        <end position="1591"/>
    </location>
</feature>
<keyword evidence="15 26" id="KW-0547">Nucleotide-binding</keyword>
<evidence type="ECO:0000256" key="6">
    <source>
        <dbReference type="ARBA" id="ARBA00012513"/>
    </source>
</evidence>
<keyword evidence="18" id="KW-0862">Zinc</keyword>
<keyword evidence="19 26" id="KW-0067">ATP-binding</keyword>
<dbReference type="InterPro" id="IPR000834">
    <property type="entry name" value="Peptidase_M14"/>
</dbReference>
<feature type="region of interest" description="Disordered" evidence="27">
    <location>
        <begin position="169"/>
        <end position="198"/>
    </location>
</feature>
<dbReference type="GO" id="GO:0004674">
    <property type="term" value="F:protein serine/threonine kinase activity"/>
    <property type="evidence" value="ECO:0007669"/>
    <property type="project" value="UniProtKB-KW"/>
</dbReference>
<sequence length="1597" mass="181128">MQQEVVSLMNLHTDDNMTDCCSYVVKRCNIYAANLGIIFQEVLCRPWPILSKQSIRKKRNQKLPNFHPCETVTSIDVISIFQSSNIRQQSLAVASIPPNTSIKTSKPQISRQLLESLVTAIDSKMPLAQNYKDDVSLLESETALSKAKTTCNTMDFNIRQETDLKIDSRNNLDTNGLSSTASKTTTNANHSNMLVDDDLPDNDSTVNKLFSDKIFMDFLELSRNVDHHHFYLSSCESGAGIHTHDSNISSRHSSMSSTSSLNASLPTPVSSIHANVFLSILHRLHRVTIRRKKNGRYRSLSTSLHLFFKKRQSSSSPIDISQSTIEFCKSLSSPQFPTIRTDIENVNLSKKVNHSCQQLHHTGANKTRNLNSKNNDFQIRRSFIQHIRNSDKTVSEDNNTNTLSSVDLAITPQLFPRVLIAGSSTSATLVQQITNFDMNSDENSSAESEIEITNITKEGCERAESSQFELLQTLGAGSFGKVFLVRKIIGPDSGSLYAMKVLTKASLKVRDRQRTKMERDILAQISHPFIVKLHYAFQTEGKVYLVLDFLRGGDLFTRLSKEVMFTERDVQFYLAELALALDHLHSLGIVYRDLKPENILLDTDGHIALTDFGLSKESVPTQDSKTFSFCGTVEYMSPEVVSRKGHSHVADWWSFGVLAFEMITGHLPFHGANRKETMNMILKAKLAMPTYPSLEAQSLLRMLFKRNPANRLGAGPDGFRNIQSHSFFESIDWDKLYKKQIEPPFIPPIHSDFAHYFDKEFTCKTPTDSPGIPPSADAHDSFQGFSYIAPELINARQSDATYSSHVERRLRSIIGVKQTPFSDEYELKEALGHGKTSTCHRCVHRQTREEYAVKIIKDPSINDPSNEIELLFRYNQLTHIIRIRDAFYNSPTVYIVTELMRGGELFDKIRQEKSLSERESAKIMFVIIKTIEQLHRNSIVHRDLQPRNVMYVDTNRQPSSLRIVDLGFAKQQRAENGLLMTPCFTKEYAAPEVLSRKKYDESCDIWSLGILLYTLLAGNTPFAFDRNDSHEIILARTANKVVFTGPTWERVTDNAKILVSAMLDVDPKKRPTALELCKHPWFANMESLPNMKLSNIQDHNLVRHNLDATFNAINTNASKNLKLGPIGDSNLFKRRNERSAHQQQTEKIFCDYHLAKMRLLVTSIVAFILLEAFALNVHAYKSYANHQLWRLHVKTNEQVAKILEFSRTAHRHDINFWSEEFRINVPIDVSVPPEAIDSFAEYLTSFTDKINYDVAMKDIGAVIDRQALLHKLVPSKVNDDDFAYDKYHTLADIQAWIDLMVKTYPTLASSFSVGQSYEKRDMKGLKISSSKQALKSDGTPVNQKKAVWWDGGIHAREWISPATVIYIAHALLSNYSKDATITHLVDQFDYYILPVFNVDGYSYTWTKDRLWRKTRSKTIIPLCYGADPNRNWDYKWCEGGASHDPCSDTYCGSKAFSEVETLQVSQFLNTHKDTIVHYINFHSYSQLWMSPWGYTTKPPDQFKLQDDGSAQAVDALGSVFGTQYTHGNIGATIYIASGNTVDWTFGTANIIYSYAIELRDTGEFGFVLPEDQIVPSGQETLAGELALLKYIETQVYA</sequence>
<dbReference type="InterPro" id="IPR003146">
    <property type="entry name" value="M14A_act_pep"/>
</dbReference>
<evidence type="ECO:0000256" key="23">
    <source>
        <dbReference type="ARBA" id="ARBA00048679"/>
    </source>
</evidence>
<dbReference type="Gene3D" id="3.30.200.20">
    <property type="entry name" value="Phosphorylase Kinase, domain 1"/>
    <property type="match status" value="2"/>
</dbReference>
<keyword evidence="8" id="KW-0723">Serine/threonine-protein kinase</keyword>
<dbReference type="Pfam" id="PF00433">
    <property type="entry name" value="Pkinase_C"/>
    <property type="match status" value="1"/>
</dbReference>
<keyword evidence="11" id="KW-0645">Protease</keyword>
<evidence type="ECO:0000256" key="27">
    <source>
        <dbReference type="SAM" id="MobiDB-lite"/>
    </source>
</evidence>
<dbReference type="FunFam" id="1.10.510.10:FF:001170">
    <property type="entry name" value="Ribosomal protein S6 kinase alpha-1"/>
    <property type="match status" value="1"/>
</dbReference>
<dbReference type="InterPro" id="IPR017892">
    <property type="entry name" value="Pkinase_C"/>
</dbReference>
<keyword evidence="10" id="KW-0121">Carboxypeptidase</keyword>
<evidence type="ECO:0000256" key="13">
    <source>
        <dbReference type="ARBA" id="ARBA00022723"/>
    </source>
</evidence>
<evidence type="ECO:0000256" key="20">
    <source>
        <dbReference type="ARBA" id="ARBA00023049"/>
    </source>
</evidence>
<evidence type="ECO:0000259" key="30">
    <source>
        <dbReference type="PROSITE" id="PS52035"/>
    </source>
</evidence>
<feature type="domain" description="Protein kinase" evidence="28">
    <location>
        <begin position="825"/>
        <end position="1082"/>
    </location>
</feature>
<evidence type="ECO:0000256" key="24">
    <source>
        <dbReference type="ARBA" id="ARBA00057299"/>
    </source>
</evidence>
<dbReference type="Gene3D" id="3.40.630.10">
    <property type="entry name" value="Zn peptidases"/>
    <property type="match status" value="1"/>
</dbReference>
<dbReference type="InterPro" id="IPR036990">
    <property type="entry name" value="M14A-like_propep"/>
</dbReference>
<evidence type="ECO:0000256" key="1">
    <source>
        <dbReference type="ARBA" id="ARBA00001946"/>
    </source>
</evidence>
<feature type="domain" description="Protein kinase" evidence="28">
    <location>
        <begin position="468"/>
        <end position="728"/>
    </location>
</feature>
<dbReference type="GO" id="GO:0008270">
    <property type="term" value="F:zinc ion binding"/>
    <property type="evidence" value="ECO:0007669"/>
    <property type="project" value="InterPro"/>
</dbReference>
<evidence type="ECO:0000256" key="26">
    <source>
        <dbReference type="PROSITE-ProRule" id="PRU10141"/>
    </source>
</evidence>
<feature type="domain" description="AGC-kinase C-terminal" evidence="29">
    <location>
        <begin position="729"/>
        <end position="797"/>
    </location>
</feature>
<proteinExistence type="inferred from homology"/>
<dbReference type="Proteomes" id="UP000663887">
    <property type="component" value="Unassembled WGS sequence"/>
</dbReference>
<dbReference type="FunFam" id="1.10.510.10:FF:000010">
    <property type="entry name" value="Ribosomal protein S6 kinase"/>
    <property type="match status" value="1"/>
</dbReference>
<evidence type="ECO:0000256" key="2">
    <source>
        <dbReference type="ARBA" id="ARBA00001947"/>
    </source>
</evidence>
<dbReference type="InterPro" id="IPR000961">
    <property type="entry name" value="AGC-kinase_C"/>
</dbReference>
<comment type="similarity">
    <text evidence="5">Belongs to the protein kinase superfamily. AGC Ser/Thr protein kinase family. S6 kinase subfamily.</text>
</comment>
<feature type="active site" description="Proton donor/acceptor" evidence="25">
    <location>
        <position position="1557"/>
    </location>
</feature>
<dbReference type="Pfam" id="PF02244">
    <property type="entry name" value="Propep_M14"/>
    <property type="match status" value="1"/>
</dbReference>
<comment type="caution">
    <text evidence="31">The sequence shown here is derived from an EMBL/GenBank/DDBJ whole genome shotgun (WGS) entry which is preliminary data.</text>
</comment>
<evidence type="ECO:0000313" key="32">
    <source>
        <dbReference type="Proteomes" id="UP000663887"/>
    </source>
</evidence>
<dbReference type="PROSITE" id="PS52035">
    <property type="entry name" value="PEPTIDASE_M14"/>
    <property type="match status" value="1"/>
</dbReference>
<dbReference type="Pfam" id="PF00069">
    <property type="entry name" value="Pkinase"/>
    <property type="match status" value="2"/>
</dbReference>
<comment type="subcellular location">
    <subcellularLocation>
        <location evidence="3">Secreted</location>
    </subcellularLocation>
</comment>
<name>A0A816VNK0_9BILA</name>
<feature type="binding site" evidence="26">
    <location>
        <position position="500"/>
    </location>
    <ligand>
        <name>ATP</name>
        <dbReference type="ChEBI" id="CHEBI:30616"/>
    </ligand>
</feature>
<evidence type="ECO:0000256" key="8">
    <source>
        <dbReference type="ARBA" id="ARBA00022527"/>
    </source>
</evidence>
<dbReference type="InterPro" id="IPR017441">
    <property type="entry name" value="Protein_kinase_ATP_BS"/>
</dbReference>
<keyword evidence="9" id="KW-0597">Phosphoprotein</keyword>
<evidence type="ECO:0000259" key="28">
    <source>
        <dbReference type="PROSITE" id="PS50011"/>
    </source>
</evidence>
<comment type="cofactor">
    <cofactor evidence="1">
        <name>Mg(2+)</name>
        <dbReference type="ChEBI" id="CHEBI:18420"/>
    </cofactor>
</comment>
<evidence type="ECO:0000256" key="10">
    <source>
        <dbReference type="ARBA" id="ARBA00022645"/>
    </source>
</evidence>
<dbReference type="Gene3D" id="3.30.70.340">
    <property type="entry name" value="Metallocarboxypeptidase-like"/>
    <property type="match status" value="1"/>
</dbReference>
<dbReference type="EC" id="2.7.11.1" evidence="6"/>
<evidence type="ECO:0000256" key="22">
    <source>
        <dbReference type="ARBA" id="ARBA00047899"/>
    </source>
</evidence>
<comment type="function">
    <text evidence="24">Involved in the digestion of the blood meal.</text>
</comment>
<dbReference type="CDD" id="cd03860">
    <property type="entry name" value="M14_CP_A-B_like"/>
    <property type="match status" value="1"/>
</dbReference>
<dbReference type="InterPro" id="IPR041906">
    <property type="entry name" value="RSK_N"/>
</dbReference>
<comment type="similarity">
    <text evidence="4 25">Belongs to the peptidase M14 family.</text>
</comment>
<dbReference type="GO" id="GO:0004181">
    <property type="term" value="F:metallocarboxypeptidase activity"/>
    <property type="evidence" value="ECO:0007669"/>
    <property type="project" value="InterPro"/>
</dbReference>
<dbReference type="Pfam" id="PF00246">
    <property type="entry name" value="Peptidase_M14"/>
    <property type="match status" value="1"/>
</dbReference>
<gene>
    <name evidence="31" type="ORF">XDN619_LOCUS23763</name>
</gene>
<dbReference type="SMART" id="SM00220">
    <property type="entry name" value="S_TKc"/>
    <property type="match status" value="2"/>
</dbReference>
<keyword evidence="7" id="KW-0964">Secreted</keyword>
<reference evidence="31" key="1">
    <citation type="submission" date="2021-02" db="EMBL/GenBank/DDBJ databases">
        <authorList>
            <person name="Nowell W R."/>
        </authorList>
    </citation>
    <scope>NUCLEOTIDE SEQUENCE</scope>
</reference>
<evidence type="ECO:0000256" key="7">
    <source>
        <dbReference type="ARBA" id="ARBA00022525"/>
    </source>
</evidence>
<dbReference type="SUPFAM" id="SSF54897">
    <property type="entry name" value="Protease propeptides/inhibitors"/>
    <property type="match status" value="1"/>
</dbReference>
<dbReference type="EMBL" id="CAJNRG010010787">
    <property type="protein sequence ID" value="CAF2125969.1"/>
    <property type="molecule type" value="Genomic_DNA"/>
</dbReference>
<dbReference type="GO" id="GO:0005524">
    <property type="term" value="F:ATP binding"/>
    <property type="evidence" value="ECO:0007669"/>
    <property type="project" value="UniProtKB-UniRule"/>
</dbReference>
<dbReference type="GO" id="GO:0005576">
    <property type="term" value="C:extracellular region"/>
    <property type="evidence" value="ECO:0007669"/>
    <property type="project" value="UniProtKB-SubCell"/>
</dbReference>
<evidence type="ECO:0000256" key="11">
    <source>
        <dbReference type="ARBA" id="ARBA00022670"/>
    </source>
</evidence>
<keyword evidence="14" id="KW-0677">Repeat</keyword>
<dbReference type="SMART" id="SM00631">
    <property type="entry name" value="Zn_pept"/>
    <property type="match status" value="1"/>
</dbReference>
<comment type="catalytic activity">
    <reaction evidence="22">
        <text>L-threonyl-[protein] + ATP = O-phospho-L-threonyl-[protein] + ADP + H(+)</text>
        <dbReference type="Rhea" id="RHEA:46608"/>
        <dbReference type="Rhea" id="RHEA-COMP:11060"/>
        <dbReference type="Rhea" id="RHEA-COMP:11605"/>
        <dbReference type="ChEBI" id="CHEBI:15378"/>
        <dbReference type="ChEBI" id="CHEBI:30013"/>
        <dbReference type="ChEBI" id="CHEBI:30616"/>
        <dbReference type="ChEBI" id="CHEBI:61977"/>
        <dbReference type="ChEBI" id="CHEBI:456216"/>
        <dbReference type="EC" id="2.7.11.1"/>
    </reaction>
</comment>
<feature type="compositionally biased region" description="Low complexity" evidence="27">
    <location>
        <begin position="178"/>
        <end position="192"/>
    </location>
</feature>
<evidence type="ECO:0000313" key="31">
    <source>
        <dbReference type="EMBL" id="CAF2125969.1"/>
    </source>
</evidence>
<accession>A0A816VNK0</accession>
<dbReference type="Gene3D" id="1.10.510.10">
    <property type="entry name" value="Transferase(Phosphotransferase) domain 1"/>
    <property type="match status" value="2"/>
</dbReference>
<dbReference type="InterPro" id="IPR008271">
    <property type="entry name" value="Ser/Thr_kinase_AS"/>
</dbReference>
<evidence type="ECO:0000256" key="21">
    <source>
        <dbReference type="ARBA" id="ARBA00023157"/>
    </source>
</evidence>
<dbReference type="InterPro" id="IPR000719">
    <property type="entry name" value="Prot_kinase_dom"/>
</dbReference>
<dbReference type="PROSITE" id="PS00108">
    <property type="entry name" value="PROTEIN_KINASE_ST"/>
    <property type="match status" value="1"/>
</dbReference>
<feature type="binding site" evidence="26">
    <location>
        <position position="854"/>
    </location>
    <ligand>
        <name>ATP</name>
        <dbReference type="ChEBI" id="CHEBI:30616"/>
    </ligand>
</feature>
<comment type="catalytic activity">
    <reaction evidence="23">
        <text>L-seryl-[protein] + ATP = O-phospho-L-seryl-[protein] + ADP + H(+)</text>
        <dbReference type="Rhea" id="RHEA:17989"/>
        <dbReference type="Rhea" id="RHEA-COMP:9863"/>
        <dbReference type="Rhea" id="RHEA-COMP:11604"/>
        <dbReference type="ChEBI" id="CHEBI:15378"/>
        <dbReference type="ChEBI" id="CHEBI:29999"/>
        <dbReference type="ChEBI" id="CHEBI:30616"/>
        <dbReference type="ChEBI" id="CHEBI:83421"/>
        <dbReference type="ChEBI" id="CHEBI:456216"/>
        <dbReference type="EC" id="2.7.11.1"/>
    </reaction>
</comment>
<keyword evidence="21" id="KW-1015">Disulfide bond</keyword>
<dbReference type="GO" id="GO:0006508">
    <property type="term" value="P:proteolysis"/>
    <property type="evidence" value="ECO:0007669"/>
    <property type="project" value="UniProtKB-KW"/>
</dbReference>
<evidence type="ECO:0000256" key="15">
    <source>
        <dbReference type="ARBA" id="ARBA00022741"/>
    </source>
</evidence>
<dbReference type="PROSITE" id="PS00107">
    <property type="entry name" value="PROTEIN_KINASE_ATP"/>
    <property type="match status" value="2"/>
</dbReference>
<dbReference type="SUPFAM" id="SSF56112">
    <property type="entry name" value="Protein kinase-like (PK-like)"/>
    <property type="match status" value="2"/>
</dbReference>
<evidence type="ECO:0000256" key="5">
    <source>
        <dbReference type="ARBA" id="ARBA00009804"/>
    </source>
</evidence>
<keyword evidence="12" id="KW-0808">Transferase</keyword>
<dbReference type="PROSITE" id="PS51285">
    <property type="entry name" value="AGC_KINASE_CTER"/>
    <property type="match status" value="1"/>
</dbReference>
<evidence type="ECO:0000256" key="25">
    <source>
        <dbReference type="PROSITE-ProRule" id="PRU01379"/>
    </source>
</evidence>
<evidence type="ECO:0000256" key="12">
    <source>
        <dbReference type="ARBA" id="ARBA00022679"/>
    </source>
</evidence>
<evidence type="ECO:0000256" key="18">
    <source>
        <dbReference type="ARBA" id="ARBA00022833"/>
    </source>
</evidence>
<dbReference type="CDD" id="cd05582">
    <property type="entry name" value="STKc_RSK_N"/>
    <property type="match status" value="1"/>
</dbReference>
<dbReference type="InterPro" id="IPR011009">
    <property type="entry name" value="Kinase-like_dom_sf"/>
</dbReference>
<evidence type="ECO:0000256" key="17">
    <source>
        <dbReference type="ARBA" id="ARBA00022801"/>
    </source>
</evidence>
<evidence type="ECO:0000256" key="4">
    <source>
        <dbReference type="ARBA" id="ARBA00005988"/>
    </source>
</evidence>
<dbReference type="PRINTS" id="PR00765">
    <property type="entry name" value="CRBOXYPTASEA"/>
</dbReference>
<evidence type="ECO:0000256" key="16">
    <source>
        <dbReference type="ARBA" id="ARBA00022777"/>
    </source>
</evidence>
<keyword evidence="16" id="KW-0418">Kinase</keyword>
<dbReference type="FunFam" id="3.30.200.20:FF:000013">
    <property type="entry name" value="Ribosomal protein S6 kinase"/>
    <property type="match status" value="1"/>
</dbReference>
<dbReference type="FunFam" id="3.40.630.10:FF:000040">
    <property type="entry name" value="zinc carboxypeptidase"/>
    <property type="match status" value="1"/>
</dbReference>
<protein>
    <recommendedName>
        <fullName evidence="6">non-specific serine/threonine protein kinase</fullName>
        <ecNumber evidence="6">2.7.11.1</ecNumber>
    </recommendedName>
</protein>
<dbReference type="SUPFAM" id="SSF53187">
    <property type="entry name" value="Zn-dependent exopeptidases"/>
    <property type="match status" value="1"/>
</dbReference>
<evidence type="ECO:0000256" key="19">
    <source>
        <dbReference type="ARBA" id="ARBA00022840"/>
    </source>
</evidence>
<dbReference type="PROSITE" id="PS50011">
    <property type="entry name" value="PROTEIN_KINASE_DOM"/>
    <property type="match status" value="2"/>
</dbReference>
<evidence type="ECO:0000256" key="9">
    <source>
        <dbReference type="ARBA" id="ARBA00022553"/>
    </source>
</evidence>
<keyword evidence="13" id="KW-0479">Metal-binding</keyword>